<evidence type="ECO:0000256" key="5">
    <source>
        <dbReference type="ARBA" id="ARBA00022729"/>
    </source>
</evidence>
<dbReference type="Pfam" id="PF05938">
    <property type="entry name" value="Self-incomp_S1"/>
    <property type="match status" value="1"/>
</dbReference>
<accession>A0A371GVT3</accession>
<evidence type="ECO:0000313" key="8">
    <source>
        <dbReference type="Proteomes" id="UP000257109"/>
    </source>
</evidence>
<feature type="non-terminal residue" evidence="7">
    <location>
        <position position="1"/>
    </location>
</feature>
<evidence type="ECO:0000256" key="1">
    <source>
        <dbReference type="ARBA" id="ARBA00004613"/>
    </source>
</evidence>
<feature type="signal peptide" evidence="6">
    <location>
        <begin position="1"/>
        <end position="22"/>
    </location>
</feature>
<comment type="caution">
    <text evidence="7">The sequence shown here is derived from an EMBL/GenBank/DDBJ whole genome shotgun (WGS) entry which is preliminary data.</text>
</comment>
<evidence type="ECO:0000256" key="4">
    <source>
        <dbReference type="ARBA" id="ARBA00022525"/>
    </source>
</evidence>
<evidence type="ECO:0000256" key="3">
    <source>
        <dbReference type="ARBA" id="ARBA00022471"/>
    </source>
</evidence>
<evidence type="ECO:0000256" key="2">
    <source>
        <dbReference type="ARBA" id="ARBA00005581"/>
    </source>
</evidence>
<comment type="similarity">
    <text evidence="2 6">Belongs to the plant self-incompatibility (S1) protein family.</text>
</comment>
<dbReference type="AlphaFoldDB" id="A0A371GVT3"/>
<reference evidence="7" key="1">
    <citation type="submission" date="2018-05" db="EMBL/GenBank/DDBJ databases">
        <title>Draft genome of Mucuna pruriens seed.</title>
        <authorList>
            <person name="Nnadi N.E."/>
            <person name="Vos R."/>
            <person name="Hasami M.H."/>
            <person name="Devisetty U.K."/>
            <person name="Aguiy J.C."/>
        </authorList>
    </citation>
    <scope>NUCLEOTIDE SEQUENCE [LARGE SCALE GENOMIC DNA]</scope>
    <source>
        <strain evidence="7">JCA_2017</strain>
    </source>
</reference>
<dbReference type="InterPro" id="IPR010264">
    <property type="entry name" value="Self-incomp_S1"/>
</dbReference>
<proteinExistence type="inferred from homology"/>
<protein>
    <recommendedName>
        <fullName evidence="6">S-protein homolog</fullName>
    </recommendedName>
</protein>
<dbReference type="PANTHER" id="PTHR31232:SF149">
    <property type="entry name" value="S-PROTEIN HOMOLOG"/>
    <property type="match status" value="1"/>
</dbReference>
<keyword evidence="3 6" id="KW-0713">Self-incompatibility</keyword>
<comment type="subcellular location">
    <subcellularLocation>
        <location evidence="1 6">Secreted</location>
    </subcellularLocation>
</comment>
<keyword evidence="8" id="KW-1185">Reference proteome</keyword>
<keyword evidence="4 6" id="KW-0964">Secreted</keyword>
<evidence type="ECO:0000256" key="6">
    <source>
        <dbReference type="RuleBase" id="RU367044"/>
    </source>
</evidence>
<gene>
    <name evidence="7" type="primary">SPH2</name>
    <name evidence="7" type="ORF">CR513_23023</name>
</gene>
<dbReference type="Proteomes" id="UP000257109">
    <property type="component" value="Unassembled WGS sequence"/>
</dbReference>
<dbReference type="GO" id="GO:0005576">
    <property type="term" value="C:extracellular region"/>
    <property type="evidence" value="ECO:0007669"/>
    <property type="project" value="UniProtKB-SubCell"/>
</dbReference>
<name>A0A371GVT3_MUCPR</name>
<dbReference type="OrthoDB" id="1904574at2759"/>
<sequence length="130" mass="15187">MSQFVKSVLFLGLLTLSSTSNGFEPTTHVYVKNALENGAELLLHCKSRDNDLGLQHLHHNESYEFSFKVNFFGTTQFYCSFQWGNNFHWFDIYIASRDDRCKRCSWTVKQNGPCFSLPERTAEQCFPWNK</sequence>
<dbReference type="PANTHER" id="PTHR31232">
    <property type="match status" value="1"/>
</dbReference>
<evidence type="ECO:0000313" key="7">
    <source>
        <dbReference type="EMBL" id="RDX94576.1"/>
    </source>
</evidence>
<feature type="chain" id="PRO_5025083734" description="S-protein homolog" evidence="6">
    <location>
        <begin position="23"/>
        <end position="130"/>
    </location>
</feature>
<keyword evidence="5 6" id="KW-0732">Signal</keyword>
<organism evidence="7 8">
    <name type="scientific">Mucuna pruriens</name>
    <name type="common">Velvet bean</name>
    <name type="synonym">Dolichos pruriens</name>
    <dbReference type="NCBI Taxonomy" id="157652"/>
    <lineage>
        <taxon>Eukaryota</taxon>
        <taxon>Viridiplantae</taxon>
        <taxon>Streptophyta</taxon>
        <taxon>Embryophyta</taxon>
        <taxon>Tracheophyta</taxon>
        <taxon>Spermatophyta</taxon>
        <taxon>Magnoliopsida</taxon>
        <taxon>eudicotyledons</taxon>
        <taxon>Gunneridae</taxon>
        <taxon>Pentapetalae</taxon>
        <taxon>rosids</taxon>
        <taxon>fabids</taxon>
        <taxon>Fabales</taxon>
        <taxon>Fabaceae</taxon>
        <taxon>Papilionoideae</taxon>
        <taxon>50 kb inversion clade</taxon>
        <taxon>NPAAA clade</taxon>
        <taxon>indigoferoid/millettioid clade</taxon>
        <taxon>Phaseoleae</taxon>
        <taxon>Mucuna</taxon>
    </lineage>
</organism>
<dbReference type="EMBL" id="QJKJ01004336">
    <property type="protein sequence ID" value="RDX94576.1"/>
    <property type="molecule type" value="Genomic_DNA"/>
</dbReference>
<dbReference type="GO" id="GO:0060320">
    <property type="term" value="P:rejection of self pollen"/>
    <property type="evidence" value="ECO:0007669"/>
    <property type="project" value="UniProtKB-KW"/>
</dbReference>